<keyword evidence="2" id="KW-0500">Molybdenum</keyword>
<dbReference type="GO" id="GO:0009061">
    <property type="term" value="P:anaerobic respiration"/>
    <property type="evidence" value="ECO:0007669"/>
    <property type="project" value="TreeGrafter"/>
</dbReference>
<accession>X1U2D7</accession>
<dbReference type="InterPro" id="IPR006656">
    <property type="entry name" value="Mopterin_OxRdtase"/>
</dbReference>
<organism evidence="6">
    <name type="scientific">marine sediment metagenome</name>
    <dbReference type="NCBI Taxonomy" id="412755"/>
    <lineage>
        <taxon>unclassified sequences</taxon>
        <taxon>metagenomes</taxon>
        <taxon>ecological metagenomes</taxon>
    </lineage>
</organism>
<dbReference type="GO" id="GO:0009055">
    <property type="term" value="F:electron transfer activity"/>
    <property type="evidence" value="ECO:0007669"/>
    <property type="project" value="TreeGrafter"/>
</dbReference>
<dbReference type="GO" id="GO:0030288">
    <property type="term" value="C:outer membrane-bounded periplasmic space"/>
    <property type="evidence" value="ECO:0007669"/>
    <property type="project" value="TreeGrafter"/>
</dbReference>
<reference evidence="6" key="1">
    <citation type="journal article" date="2014" name="Front. Microbiol.">
        <title>High frequency of phylogenetically diverse reductive dehalogenase-homologous genes in deep subseafloor sedimentary metagenomes.</title>
        <authorList>
            <person name="Kawai M."/>
            <person name="Futagami T."/>
            <person name="Toyoda A."/>
            <person name="Takaki Y."/>
            <person name="Nishi S."/>
            <person name="Hori S."/>
            <person name="Arai W."/>
            <person name="Tsubouchi T."/>
            <person name="Morono Y."/>
            <person name="Uchiyama I."/>
            <person name="Ito T."/>
            <person name="Fujiyama A."/>
            <person name="Inagaki F."/>
            <person name="Takami H."/>
        </authorList>
    </citation>
    <scope>NUCLEOTIDE SEQUENCE</scope>
    <source>
        <strain evidence="6">Expedition CK06-06</strain>
    </source>
</reference>
<evidence type="ECO:0000313" key="6">
    <source>
        <dbReference type="EMBL" id="GAI93965.1"/>
    </source>
</evidence>
<feature type="non-terminal residue" evidence="6">
    <location>
        <position position="290"/>
    </location>
</feature>
<dbReference type="Gene3D" id="2.20.25.340">
    <property type="match status" value="1"/>
</dbReference>
<evidence type="ECO:0000256" key="1">
    <source>
        <dbReference type="ARBA" id="ARBA00001942"/>
    </source>
</evidence>
<comment type="caution">
    <text evidence="6">The sequence shown here is derived from an EMBL/GenBank/DDBJ whole genome shotgun (WGS) entry which is preliminary data.</text>
</comment>
<feature type="domain" description="Pyrogallol hydroxytransferase large subunit-like N-terminal" evidence="5">
    <location>
        <begin position="23"/>
        <end position="75"/>
    </location>
</feature>
<dbReference type="GO" id="GO:0016491">
    <property type="term" value="F:oxidoreductase activity"/>
    <property type="evidence" value="ECO:0007669"/>
    <property type="project" value="UniProtKB-KW"/>
</dbReference>
<dbReference type="SUPFAM" id="SSF53706">
    <property type="entry name" value="Formate dehydrogenase/DMSO reductase, domains 1-3"/>
    <property type="match status" value="1"/>
</dbReference>
<evidence type="ECO:0000256" key="3">
    <source>
        <dbReference type="ARBA" id="ARBA00023002"/>
    </source>
</evidence>
<dbReference type="PANTHER" id="PTHR43742:SF10">
    <property type="entry name" value="TRIMETHYLAMINE-N-OXIDE REDUCTASE 2"/>
    <property type="match status" value="1"/>
</dbReference>
<keyword evidence="3" id="KW-0560">Oxidoreductase</keyword>
<evidence type="ECO:0000259" key="5">
    <source>
        <dbReference type="Pfam" id="PF21423"/>
    </source>
</evidence>
<dbReference type="Pfam" id="PF21423">
    <property type="entry name" value="AhtL-like_1st"/>
    <property type="match status" value="1"/>
</dbReference>
<dbReference type="Pfam" id="PF00384">
    <property type="entry name" value="Molybdopterin"/>
    <property type="match status" value="1"/>
</dbReference>
<dbReference type="InterPro" id="IPR050612">
    <property type="entry name" value="Prok_Mopterin_Oxidored"/>
</dbReference>
<dbReference type="Gene3D" id="3.40.228.10">
    <property type="entry name" value="Dimethylsulfoxide Reductase, domain 2"/>
    <property type="match status" value="1"/>
</dbReference>
<feature type="domain" description="Molybdopterin oxidoreductase" evidence="4">
    <location>
        <begin position="83"/>
        <end position="290"/>
    </location>
</feature>
<name>X1U2D7_9ZZZZ</name>
<feature type="non-terminal residue" evidence="6">
    <location>
        <position position="1"/>
    </location>
</feature>
<dbReference type="Gene3D" id="3.40.50.740">
    <property type="match status" value="1"/>
</dbReference>
<dbReference type="InterPro" id="IPR049032">
    <property type="entry name" value="AhtL-like_N"/>
</dbReference>
<dbReference type="PANTHER" id="PTHR43742">
    <property type="entry name" value="TRIMETHYLAMINE-N-OXIDE REDUCTASE"/>
    <property type="match status" value="1"/>
</dbReference>
<dbReference type="GO" id="GO:0030151">
    <property type="term" value="F:molybdenum ion binding"/>
    <property type="evidence" value="ECO:0007669"/>
    <property type="project" value="TreeGrafter"/>
</dbReference>
<comment type="cofactor">
    <cofactor evidence="1">
        <name>Mo-bis(molybdopterin guanine dinucleotide)</name>
        <dbReference type="ChEBI" id="CHEBI:60539"/>
    </cofactor>
</comment>
<evidence type="ECO:0000259" key="4">
    <source>
        <dbReference type="Pfam" id="PF00384"/>
    </source>
</evidence>
<gene>
    <name evidence="6" type="ORF">S12H4_26995</name>
</gene>
<proteinExistence type="predicted"/>
<protein>
    <submittedName>
        <fullName evidence="6">Uncharacterized protein</fullName>
    </submittedName>
</protein>
<sequence length="290" mass="33079">EEKTYVKGLGFCSFGIGSNTAAVDVNNGRISRIRPLHYDWKYQSEEFNPWKIEARGKVFQPTMKTLLPPFSLAYKKRVYSPNRIRYPLKRVDWDPSGERHPENRGKSNFVRISWDEAAEIVAGEIKRVHKQYGPYGILCQIDGHGESKAVHGPHGYSGTLLELMGGFTLQARNPDSWEGWHWGAKHAWGMNPNGLMRPQTNIFPDVAENTELMLFWGCDPETTPWGWDGQLASRLCYWFTELGIECIYICPDLNYGAAVHADKWIPIKPNTDAALHLAIAYTWITEGTYD</sequence>
<dbReference type="EMBL" id="BARW01015369">
    <property type="protein sequence ID" value="GAI93965.1"/>
    <property type="molecule type" value="Genomic_DNA"/>
</dbReference>
<dbReference type="AlphaFoldDB" id="X1U2D7"/>
<evidence type="ECO:0000256" key="2">
    <source>
        <dbReference type="ARBA" id="ARBA00022505"/>
    </source>
</evidence>